<evidence type="ECO:0000313" key="2">
    <source>
        <dbReference type="EMBL" id="CAD6992846.1"/>
    </source>
</evidence>
<dbReference type="EMBL" id="CAJHJT010000001">
    <property type="protein sequence ID" value="CAD6992846.1"/>
    <property type="molecule type" value="Genomic_DNA"/>
</dbReference>
<protein>
    <submittedName>
        <fullName evidence="2">(Mediterranean fruit fly) hypothetical protein</fullName>
    </submittedName>
</protein>
<evidence type="ECO:0000256" key="1">
    <source>
        <dbReference type="SAM" id="MobiDB-lite"/>
    </source>
</evidence>
<gene>
    <name evidence="2" type="ORF">CCAP1982_LOCUS1681</name>
</gene>
<keyword evidence="3" id="KW-1185">Reference proteome</keyword>
<name>A0A811U3N4_CERCA</name>
<proteinExistence type="predicted"/>
<dbReference type="AlphaFoldDB" id="A0A811U3N4"/>
<feature type="region of interest" description="Disordered" evidence="1">
    <location>
        <begin position="76"/>
        <end position="107"/>
    </location>
</feature>
<sequence>MIGGICLLDPPAMRLPAYCTPHILCDQVERVNAFAALPRHATVRCVVQLSVGRLANSLQGSSFECIHKKQPTVRIASRSTSKPNANDSNSCRAGGAGFSEVGGGNNL</sequence>
<feature type="compositionally biased region" description="Polar residues" evidence="1">
    <location>
        <begin position="77"/>
        <end position="91"/>
    </location>
</feature>
<evidence type="ECO:0000313" key="3">
    <source>
        <dbReference type="Proteomes" id="UP000606786"/>
    </source>
</evidence>
<dbReference type="Proteomes" id="UP000606786">
    <property type="component" value="Unassembled WGS sequence"/>
</dbReference>
<organism evidence="2 3">
    <name type="scientific">Ceratitis capitata</name>
    <name type="common">Mediterranean fruit fly</name>
    <name type="synonym">Tephritis capitata</name>
    <dbReference type="NCBI Taxonomy" id="7213"/>
    <lineage>
        <taxon>Eukaryota</taxon>
        <taxon>Metazoa</taxon>
        <taxon>Ecdysozoa</taxon>
        <taxon>Arthropoda</taxon>
        <taxon>Hexapoda</taxon>
        <taxon>Insecta</taxon>
        <taxon>Pterygota</taxon>
        <taxon>Neoptera</taxon>
        <taxon>Endopterygota</taxon>
        <taxon>Diptera</taxon>
        <taxon>Brachycera</taxon>
        <taxon>Muscomorpha</taxon>
        <taxon>Tephritoidea</taxon>
        <taxon>Tephritidae</taxon>
        <taxon>Ceratitis</taxon>
        <taxon>Ceratitis</taxon>
    </lineage>
</organism>
<reference evidence="2" key="1">
    <citation type="submission" date="2020-11" db="EMBL/GenBank/DDBJ databases">
        <authorList>
            <person name="Whitehead M."/>
        </authorList>
    </citation>
    <scope>NUCLEOTIDE SEQUENCE</scope>
    <source>
        <strain evidence="2">EGII</strain>
    </source>
</reference>
<feature type="compositionally biased region" description="Gly residues" evidence="1">
    <location>
        <begin position="94"/>
        <end position="107"/>
    </location>
</feature>
<comment type="caution">
    <text evidence="2">The sequence shown here is derived from an EMBL/GenBank/DDBJ whole genome shotgun (WGS) entry which is preliminary data.</text>
</comment>
<accession>A0A811U3N4</accession>